<organism evidence="8 9">
    <name type="scientific">Nostoc favosum CHAB5714</name>
    <dbReference type="NCBI Taxonomy" id="2780399"/>
    <lineage>
        <taxon>Bacteria</taxon>
        <taxon>Bacillati</taxon>
        <taxon>Cyanobacteriota</taxon>
        <taxon>Cyanophyceae</taxon>
        <taxon>Nostocales</taxon>
        <taxon>Nostocaceae</taxon>
        <taxon>Nostoc</taxon>
        <taxon>Nostoc favosum</taxon>
    </lineage>
</organism>
<accession>A0ABS8IF93</accession>
<dbReference type="PRINTS" id="PR00385">
    <property type="entry name" value="P450"/>
</dbReference>
<dbReference type="PROSITE" id="PS00086">
    <property type="entry name" value="CYTOCHROME_P450"/>
    <property type="match status" value="1"/>
</dbReference>
<dbReference type="InterPro" id="IPR001128">
    <property type="entry name" value="Cyt_P450"/>
</dbReference>
<dbReference type="CDD" id="cd11053">
    <property type="entry name" value="CYP110-like"/>
    <property type="match status" value="1"/>
</dbReference>
<evidence type="ECO:0000256" key="3">
    <source>
        <dbReference type="ARBA" id="ARBA00022723"/>
    </source>
</evidence>
<evidence type="ECO:0000256" key="5">
    <source>
        <dbReference type="ARBA" id="ARBA00023004"/>
    </source>
</evidence>
<sequence>MVILSEKSASQTIIKLPNRPPEPRWLQTIWAILRPINYLETMQKRYGDIFFAPLFGAFPPQVIISNPQAIQEIFTTDSCLFKSVSQENQIIQPIVGSNSLMLLDGEHHLQKRKLLIPPFHGEGMRAYGRIICDIAEQAMSQITVGQSFIVCSMMQEISLKVILRTIFGLKEGERYQQIRNYLTDILNSFHSPLKVVLLFFRSLQHDLGPLTPWGNFLRQRQRLDELLYQEISERRTQAKSIGEDVLSLLLSARDEVGQPMTDVELRDQLMTLLFAGHETTSSALAWSLYWIHYMPEVREKLLQELNSIDVKNADPMEISQLPYLNAVCCETLRIYPVFSFSFPRILQTSMQLMGYNLPKGMTLSPCIYLTHNRPDIYPEPKRFNPERFLECKFSPYEYLPFGGGNRRCLGMAFAMFEMKLVLASLLSRYTFTLAEKRPLLPVRRGIHTAPAKGVHLVVKSKV</sequence>
<dbReference type="Proteomes" id="UP001199525">
    <property type="component" value="Unassembled WGS sequence"/>
</dbReference>
<keyword evidence="6 7" id="KW-0503">Monooxygenase</keyword>
<name>A0ABS8IF93_9NOSO</name>
<comment type="similarity">
    <text evidence="1 7">Belongs to the cytochrome P450 family.</text>
</comment>
<dbReference type="Pfam" id="PF00067">
    <property type="entry name" value="p450"/>
    <property type="match status" value="1"/>
</dbReference>
<keyword evidence="5 7" id="KW-0408">Iron</keyword>
<dbReference type="InterPro" id="IPR002401">
    <property type="entry name" value="Cyt_P450_E_grp-I"/>
</dbReference>
<keyword evidence="2 7" id="KW-0349">Heme</keyword>
<evidence type="ECO:0000256" key="4">
    <source>
        <dbReference type="ARBA" id="ARBA00023002"/>
    </source>
</evidence>
<keyword evidence="4 7" id="KW-0560">Oxidoreductase</keyword>
<evidence type="ECO:0000256" key="2">
    <source>
        <dbReference type="ARBA" id="ARBA00022617"/>
    </source>
</evidence>
<keyword evidence="9" id="KW-1185">Reference proteome</keyword>
<dbReference type="SUPFAM" id="SSF48264">
    <property type="entry name" value="Cytochrome P450"/>
    <property type="match status" value="1"/>
</dbReference>
<evidence type="ECO:0000313" key="8">
    <source>
        <dbReference type="EMBL" id="MCC5602122.1"/>
    </source>
</evidence>
<keyword evidence="3 7" id="KW-0479">Metal-binding</keyword>
<dbReference type="PANTHER" id="PTHR24291">
    <property type="entry name" value="CYTOCHROME P450 FAMILY 4"/>
    <property type="match status" value="1"/>
</dbReference>
<dbReference type="PRINTS" id="PR00463">
    <property type="entry name" value="EP450I"/>
</dbReference>
<dbReference type="Gene3D" id="1.10.630.10">
    <property type="entry name" value="Cytochrome P450"/>
    <property type="match status" value="1"/>
</dbReference>
<dbReference type="InterPro" id="IPR017972">
    <property type="entry name" value="Cyt_P450_CS"/>
</dbReference>
<evidence type="ECO:0000313" key="9">
    <source>
        <dbReference type="Proteomes" id="UP001199525"/>
    </source>
</evidence>
<protein>
    <submittedName>
        <fullName evidence="8">Cytochrome P450</fullName>
    </submittedName>
</protein>
<dbReference type="RefSeq" id="WP_229487126.1">
    <property type="nucleotide sequence ID" value="NZ_JAIVFQ010000044.1"/>
</dbReference>
<dbReference type="InterPro" id="IPR050196">
    <property type="entry name" value="Cytochrome_P450_Monoox"/>
</dbReference>
<dbReference type="EMBL" id="JAIVFQ010000044">
    <property type="protein sequence ID" value="MCC5602122.1"/>
    <property type="molecule type" value="Genomic_DNA"/>
</dbReference>
<dbReference type="InterPro" id="IPR036396">
    <property type="entry name" value="Cyt_P450_sf"/>
</dbReference>
<evidence type="ECO:0000256" key="1">
    <source>
        <dbReference type="ARBA" id="ARBA00010617"/>
    </source>
</evidence>
<gene>
    <name evidence="8" type="ORF">LC586_23715</name>
</gene>
<reference evidence="8 9" key="1">
    <citation type="journal article" date="2021" name="Microorganisms">
        <title>Genome Evolution of Filamentous Cyanobacterium Nostoc Species: From Facultative Symbiosis to Free Living.</title>
        <authorList>
            <person name="Huo D."/>
            <person name="Li H."/>
            <person name="Cai F."/>
            <person name="Guo X."/>
            <person name="Qiao Z."/>
            <person name="Wang W."/>
            <person name="Yu G."/>
            <person name="Li R."/>
        </authorList>
    </citation>
    <scope>NUCLEOTIDE SEQUENCE [LARGE SCALE GENOMIC DNA]</scope>
    <source>
        <strain evidence="8 9">CHAB 5714</strain>
    </source>
</reference>
<proteinExistence type="inferred from homology"/>
<evidence type="ECO:0000256" key="7">
    <source>
        <dbReference type="RuleBase" id="RU000461"/>
    </source>
</evidence>
<dbReference type="PANTHER" id="PTHR24291:SF50">
    <property type="entry name" value="BIFUNCTIONAL ALBAFLAVENONE MONOOXYGENASE_TERPENE SYNTHASE"/>
    <property type="match status" value="1"/>
</dbReference>
<evidence type="ECO:0000256" key="6">
    <source>
        <dbReference type="ARBA" id="ARBA00023033"/>
    </source>
</evidence>
<comment type="caution">
    <text evidence="8">The sequence shown here is derived from an EMBL/GenBank/DDBJ whole genome shotgun (WGS) entry which is preliminary data.</text>
</comment>